<feature type="transmembrane region" description="Helical" evidence="4">
    <location>
        <begin position="12"/>
        <end position="33"/>
    </location>
</feature>
<keyword evidence="4" id="KW-0472">Membrane</keyword>
<name>A0A075LQX8_9BACI</name>
<reference evidence="5 7" key="1">
    <citation type="submission" date="2014-07" db="EMBL/GenBank/DDBJ databases">
        <title>Complete genome sequence of a moderately halophilic bacterium Terribacillus aidingensis MP602, isolated from Cryptomeria fortunei in Tianmu mountain in China.</title>
        <authorList>
            <person name="Wang Y."/>
            <person name="Lu P."/>
            <person name="Zhang L."/>
        </authorList>
    </citation>
    <scope>NUCLEOTIDE SEQUENCE [LARGE SCALE GENOMIC DNA]</scope>
    <source>
        <strain evidence="5 7">MP602</strain>
    </source>
</reference>
<feature type="transmembrane region" description="Helical" evidence="4">
    <location>
        <begin position="71"/>
        <end position="93"/>
    </location>
</feature>
<evidence type="ECO:0000256" key="2">
    <source>
        <dbReference type="ARBA" id="ARBA00008404"/>
    </source>
</evidence>
<dbReference type="OrthoDB" id="9806575at2"/>
<dbReference type="GeneID" id="34220597"/>
<evidence type="ECO:0000313" key="5">
    <source>
        <dbReference type="EMBL" id="AIF66873.1"/>
    </source>
</evidence>
<comment type="similarity">
    <text evidence="2">Belongs to the CPA3 antiporters (TC 2.A.63) subunit G family.</text>
</comment>
<dbReference type="Proteomes" id="UP000027980">
    <property type="component" value="Chromosome"/>
</dbReference>
<comment type="subcellular location">
    <subcellularLocation>
        <location evidence="1">Membrane</location>
        <topology evidence="1">Multi-pass membrane protein</topology>
    </subcellularLocation>
</comment>
<dbReference type="AlphaFoldDB" id="A0A075LQX8"/>
<evidence type="ECO:0000313" key="7">
    <source>
        <dbReference type="Proteomes" id="UP000027980"/>
    </source>
</evidence>
<organism evidence="5 7">
    <name type="scientific">Terribacillus saccharophilus</name>
    <dbReference type="NCBI Taxonomy" id="361277"/>
    <lineage>
        <taxon>Bacteria</taxon>
        <taxon>Bacillati</taxon>
        <taxon>Bacillota</taxon>
        <taxon>Bacilli</taxon>
        <taxon>Bacillales</taxon>
        <taxon>Bacillaceae</taxon>
        <taxon>Terribacillus</taxon>
    </lineage>
</organism>
<dbReference type="Pfam" id="PF03334">
    <property type="entry name" value="PhaG_MnhG_YufB"/>
    <property type="match status" value="1"/>
</dbReference>
<accession>A0A075LQX8</accession>
<evidence type="ECO:0000313" key="8">
    <source>
        <dbReference type="Proteomes" id="UP000199735"/>
    </source>
</evidence>
<dbReference type="GO" id="GO:0015385">
    <property type="term" value="F:sodium:proton antiporter activity"/>
    <property type="evidence" value="ECO:0007669"/>
    <property type="project" value="TreeGrafter"/>
</dbReference>
<evidence type="ECO:0000256" key="4">
    <source>
        <dbReference type="SAM" id="Phobius"/>
    </source>
</evidence>
<evidence type="ECO:0000256" key="3">
    <source>
        <dbReference type="ARBA" id="ARBA00022449"/>
    </source>
</evidence>
<keyword evidence="3" id="KW-0813">Transport</keyword>
<evidence type="ECO:0000313" key="6">
    <source>
        <dbReference type="EMBL" id="SEM54036.1"/>
    </source>
</evidence>
<accession>A0AAX2EA77</accession>
<keyword evidence="4" id="KW-1133">Transmembrane helix</keyword>
<dbReference type="GO" id="GO:0016020">
    <property type="term" value="C:membrane"/>
    <property type="evidence" value="ECO:0007669"/>
    <property type="project" value="UniProtKB-SubCell"/>
</dbReference>
<dbReference type="Proteomes" id="UP000199735">
    <property type="component" value="Unassembled WGS sequence"/>
</dbReference>
<gene>
    <name evidence="5" type="ORF">GZ22_09625</name>
    <name evidence="6" type="ORF">SAMN04489762_0333</name>
</gene>
<protein>
    <submittedName>
        <fullName evidence="5">Cation:proton antiporter</fullName>
    </submittedName>
    <submittedName>
        <fullName evidence="6">Multisubunit sodium/proton antiporter, MrpG subunit</fullName>
    </submittedName>
</protein>
<dbReference type="HOGENOM" id="CLU_121334_0_4_9"/>
<evidence type="ECO:0000256" key="1">
    <source>
        <dbReference type="ARBA" id="ARBA00004141"/>
    </source>
</evidence>
<dbReference type="EMBL" id="CP008876">
    <property type="protein sequence ID" value="AIF66873.1"/>
    <property type="molecule type" value="Genomic_DNA"/>
</dbReference>
<dbReference type="KEGG" id="tap:GZ22_09625"/>
<keyword evidence="4" id="KW-0812">Transmembrane</keyword>
<dbReference type="PANTHER" id="PTHR34703:SF1">
    <property type="entry name" value="ANTIPORTER SUBUNIT MNHG2-RELATED"/>
    <property type="match status" value="1"/>
</dbReference>
<feature type="transmembrane region" description="Helical" evidence="4">
    <location>
        <begin position="45"/>
        <end position="65"/>
    </location>
</feature>
<sequence length="130" mass="14350">MIQKTIDIILDILVIIFLLGGTFSMFTASVGVLRFPDIYTRLHAASKGSTLGVASILIGACIFHYTEYGIISGKLILGVLFIMLTAPVASHLISRAAHLRGAKPYGTLKDQYQEAIDKEKRRQKQQQKSK</sequence>
<reference evidence="6 8" key="2">
    <citation type="submission" date="2016-10" db="EMBL/GenBank/DDBJ databases">
        <authorList>
            <person name="Varghese N."/>
            <person name="Submissions S."/>
        </authorList>
    </citation>
    <scope>NUCLEOTIDE SEQUENCE [LARGE SCALE GENOMIC DNA]</scope>
    <source>
        <strain evidence="6 8">DSM 21619</strain>
    </source>
</reference>
<dbReference type="RefSeq" id="WP_051748159.1">
    <property type="nucleotide sequence ID" value="NZ_CP008876.1"/>
</dbReference>
<keyword evidence="3" id="KW-0050">Antiport</keyword>
<dbReference type="InterPro" id="IPR005133">
    <property type="entry name" value="PhaG_MnhG_YufB"/>
</dbReference>
<proteinExistence type="inferred from homology"/>
<dbReference type="PANTHER" id="PTHR34703">
    <property type="entry name" value="ANTIPORTER SUBUNIT MNHG2-RELATED"/>
    <property type="match status" value="1"/>
</dbReference>
<dbReference type="EMBL" id="FOCD01000001">
    <property type="protein sequence ID" value="SEM54036.1"/>
    <property type="molecule type" value="Genomic_DNA"/>
</dbReference>
<dbReference type="NCBIfam" id="TIGR01300">
    <property type="entry name" value="CPA3_mnhG_phaG"/>
    <property type="match status" value="1"/>
</dbReference>
<dbReference type="NCBIfam" id="NF009314">
    <property type="entry name" value="PRK12674.1-2"/>
    <property type="match status" value="1"/>
</dbReference>